<evidence type="ECO:0000313" key="2">
    <source>
        <dbReference type="EMBL" id="MDH6280085.1"/>
    </source>
</evidence>
<dbReference type="EMBL" id="JARXVC010000002">
    <property type="protein sequence ID" value="MDH6280085.1"/>
    <property type="molecule type" value="Genomic_DNA"/>
</dbReference>
<evidence type="ECO:0000256" key="1">
    <source>
        <dbReference type="SAM" id="Phobius"/>
    </source>
</evidence>
<evidence type="ECO:0000313" key="3">
    <source>
        <dbReference type="Proteomes" id="UP001160334"/>
    </source>
</evidence>
<gene>
    <name evidence="2" type="ORF">M2280_001294</name>
</gene>
<dbReference type="Proteomes" id="UP001160334">
    <property type="component" value="Unassembled WGS sequence"/>
</dbReference>
<keyword evidence="1" id="KW-0812">Transmembrane</keyword>
<comment type="caution">
    <text evidence="2">The sequence shown here is derived from an EMBL/GenBank/DDBJ whole genome shotgun (WGS) entry which is preliminary data.</text>
</comment>
<reference evidence="2 3" key="1">
    <citation type="submission" date="2023-04" db="EMBL/GenBank/DDBJ databases">
        <title>Forest soil microbial communities from Buena Vista Peninsula, Colon Province, Panama.</title>
        <authorList>
            <person name="Bouskill N."/>
        </authorList>
    </citation>
    <scope>NUCLEOTIDE SEQUENCE [LARGE SCALE GENOMIC DNA]</scope>
    <source>
        <strain evidence="2 3">CFH S0262</strain>
    </source>
</reference>
<keyword evidence="1" id="KW-1133">Transmembrane helix</keyword>
<organism evidence="2 3">
    <name type="scientific">Prescottella agglutinans</name>
    <dbReference type="NCBI Taxonomy" id="1644129"/>
    <lineage>
        <taxon>Bacteria</taxon>
        <taxon>Bacillati</taxon>
        <taxon>Actinomycetota</taxon>
        <taxon>Actinomycetes</taxon>
        <taxon>Mycobacteriales</taxon>
        <taxon>Nocardiaceae</taxon>
        <taxon>Prescottella</taxon>
    </lineage>
</organism>
<protein>
    <submittedName>
        <fullName evidence="2">Uncharacterized protein</fullName>
    </submittedName>
</protein>
<feature type="transmembrane region" description="Helical" evidence="1">
    <location>
        <begin position="6"/>
        <end position="27"/>
    </location>
</feature>
<keyword evidence="1" id="KW-0472">Membrane</keyword>
<feature type="non-terminal residue" evidence="2">
    <location>
        <position position="60"/>
    </location>
</feature>
<name>A0ABT6M858_9NOCA</name>
<proteinExistence type="predicted"/>
<keyword evidence="3" id="KW-1185">Reference proteome</keyword>
<accession>A0ABT6M858</accession>
<sequence length="60" mass="6423">MSVPNIFGTPLTVLVGGYLLIVSFFRLGRSVQASLSFFASDLTRCLWLIAGSPANLESST</sequence>